<keyword evidence="1" id="KW-0560">Oxidoreductase</keyword>
<keyword evidence="1" id="KW-0223">Dioxygenase</keyword>
<protein>
    <submittedName>
        <fullName evidence="1">Fe2OG dioxygenase domain-containing protein</fullName>
    </submittedName>
</protein>
<keyword evidence="2" id="KW-1185">Reference proteome</keyword>
<dbReference type="Proteomes" id="UP001065298">
    <property type="component" value="Chromosome 7"/>
</dbReference>
<sequence>MATEIFPVIDLSVGDDWPQTLGPKIVEACQVWGFMILTGHGIPQQKIDRMFNLHKEFCAQPLEVKSECRVDERQLGYDVKNSKIAVNECMVFGGTKGDVAQGKNIPSWWDAEKRADVEDFKSQAHKLGLKLLEVFATHFSLPAEYFSAAHNDERGPGSVLRMLHYPKLEERPDKNFPRLYSHTDWGSVTFVWPQGGGLEVETPSKKWMPVPLIPGSIVVNIGDALSLWSGKTLKSTLHKISFDNLPIDQDRWSMAYFVNANQDAKLEILKRDHEGKLVKDHGSIELTAGEYHQVRHYMSEKEDAKNNWVGKTEASKFDPRVIHAVESLGIANGSGLVNFSPIVVKQ</sequence>
<evidence type="ECO:0000313" key="2">
    <source>
        <dbReference type="Proteomes" id="UP001065298"/>
    </source>
</evidence>
<organism evidence="1 2">
    <name type="scientific">Fusarium keratoplasticum</name>
    <dbReference type="NCBI Taxonomy" id="1328300"/>
    <lineage>
        <taxon>Eukaryota</taxon>
        <taxon>Fungi</taxon>
        <taxon>Dikarya</taxon>
        <taxon>Ascomycota</taxon>
        <taxon>Pezizomycotina</taxon>
        <taxon>Sordariomycetes</taxon>
        <taxon>Hypocreomycetidae</taxon>
        <taxon>Hypocreales</taxon>
        <taxon>Nectriaceae</taxon>
        <taxon>Fusarium</taxon>
        <taxon>Fusarium solani species complex</taxon>
    </lineage>
</organism>
<accession>A0ACC0QRI8</accession>
<name>A0ACC0QRI8_9HYPO</name>
<proteinExistence type="predicted"/>
<reference evidence="1" key="1">
    <citation type="submission" date="2022-06" db="EMBL/GenBank/DDBJ databases">
        <title>Fusarium solani species complex genomes reveal bases of compartmentalisation and animal pathogenesis.</title>
        <authorList>
            <person name="Tsai I.J."/>
        </authorList>
    </citation>
    <scope>NUCLEOTIDE SEQUENCE</scope>
    <source>
        <strain evidence="1">Fu6.1</strain>
    </source>
</reference>
<comment type="caution">
    <text evidence="1">The sequence shown here is derived from an EMBL/GenBank/DDBJ whole genome shotgun (WGS) entry which is preliminary data.</text>
</comment>
<dbReference type="EMBL" id="CM046509">
    <property type="protein sequence ID" value="KAI8663294.1"/>
    <property type="molecule type" value="Genomic_DNA"/>
</dbReference>
<gene>
    <name evidence="1" type="ORF">NCS57_00930000</name>
</gene>
<evidence type="ECO:0000313" key="1">
    <source>
        <dbReference type="EMBL" id="KAI8663294.1"/>
    </source>
</evidence>